<organism evidence="2 3">
    <name type="scientific">Cylindrodendrum hubeiense</name>
    <dbReference type="NCBI Taxonomy" id="595255"/>
    <lineage>
        <taxon>Eukaryota</taxon>
        <taxon>Fungi</taxon>
        <taxon>Dikarya</taxon>
        <taxon>Ascomycota</taxon>
        <taxon>Pezizomycotina</taxon>
        <taxon>Sordariomycetes</taxon>
        <taxon>Hypocreomycetidae</taxon>
        <taxon>Hypocreales</taxon>
        <taxon>Nectriaceae</taxon>
        <taxon>Cylindrodendrum</taxon>
    </lineage>
</organism>
<dbReference type="AlphaFoldDB" id="A0A9P5GTZ2"/>
<keyword evidence="3" id="KW-1185">Reference proteome</keyword>
<accession>A0A9P5GTZ2</accession>
<reference evidence="2" key="1">
    <citation type="submission" date="2020-03" db="EMBL/GenBank/DDBJ databases">
        <title>Draft Genome Sequence of Cylindrodendrum hubeiense.</title>
        <authorList>
            <person name="Buettner E."/>
            <person name="Kellner H."/>
        </authorList>
    </citation>
    <scope>NUCLEOTIDE SEQUENCE</scope>
    <source>
        <strain evidence="2">IHI 201604</strain>
    </source>
</reference>
<gene>
    <name evidence="2" type="ORF">G7Z17_g12483</name>
</gene>
<sequence length="157" mass="16880">MQQARTSPTPRNRSSKGAQERRGNATGSMSGSMSFLEGADLAQVALEYQVPFRREACAWWYAAYLIASSSSVSPWVLDGSPAAQILHHLRWVVFSGVSSMSRRCIARGNDAHWGEPGCQDEARSTSLLVRSTATHDGCPQHASHTPPATPSLAAGLL</sequence>
<name>A0A9P5GTZ2_9HYPO</name>
<comment type="caution">
    <text evidence="2">The sequence shown here is derived from an EMBL/GenBank/DDBJ whole genome shotgun (WGS) entry which is preliminary data.</text>
</comment>
<proteinExistence type="predicted"/>
<feature type="region of interest" description="Disordered" evidence="1">
    <location>
        <begin position="1"/>
        <end position="31"/>
    </location>
</feature>
<protein>
    <submittedName>
        <fullName evidence="2">Uncharacterized protein</fullName>
    </submittedName>
</protein>
<dbReference type="Proteomes" id="UP000722485">
    <property type="component" value="Unassembled WGS sequence"/>
</dbReference>
<feature type="region of interest" description="Disordered" evidence="1">
    <location>
        <begin position="135"/>
        <end position="157"/>
    </location>
</feature>
<dbReference type="EMBL" id="JAANBB010000569">
    <property type="protein sequence ID" value="KAF7539131.1"/>
    <property type="molecule type" value="Genomic_DNA"/>
</dbReference>
<evidence type="ECO:0000313" key="3">
    <source>
        <dbReference type="Proteomes" id="UP000722485"/>
    </source>
</evidence>
<evidence type="ECO:0000256" key="1">
    <source>
        <dbReference type="SAM" id="MobiDB-lite"/>
    </source>
</evidence>
<feature type="compositionally biased region" description="Polar residues" evidence="1">
    <location>
        <begin position="1"/>
        <end position="17"/>
    </location>
</feature>
<evidence type="ECO:0000313" key="2">
    <source>
        <dbReference type="EMBL" id="KAF7539131.1"/>
    </source>
</evidence>